<keyword evidence="3" id="KW-1185">Reference proteome</keyword>
<dbReference type="PROSITE" id="PS50181">
    <property type="entry name" value="FBOX"/>
    <property type="match status" value="1"/>
</dbReference>
<dbReference type="PANTHER" id="PTHR22899">
    <property type="entry name" value="CYCLIN-RELATED F-BOX FAMILY"/>
    <property type="match status" value="1"/>
</dbReference>
<dbReference type="EMBL" id="PDUG01000003">
    <property type="protein sequence ID" value="PIC40420.1"/>
    <property type="molecule type" value="Genomic_DNA"/>
</dbReference>
<dbReference type="Proteomes" id="UP000230233">
    <property type="component" value="Chromosome III"/>
</dbReference>
<proteinExistence type="predicted"/>
<evidence type="ECO:0000313" key="2">
    <source>
        <dbReference type="EMBL" id="PIC40420.1"/>
    </source>
</evidence>
<dbReference type="InterPro" id="IPR001810">
    <property type="entry name" value="F-box_dom"/>
</dbReference>
<comment type="caution">
    <text evidence="2">The sequence shown here is derived from an EMBL/GenBank/DDBJ whole genome shotgun (WGS) entry which is preliminary data.</text>
</comment>
<organism evidence="2 3">
    <name type="scientific">Caenorhabditis nigoni</name>
    <dbReference type="NCBI Taxonomy" id="1611254"/>
    <lineage>
        <taxon>Eukaryota</taxon>
        <taxon>Metazoa</taxon>
        <taxon>Ecdysozoa</taxon>
        <taxon>Nematoda</taxon>
        <taxon>Chromadorea</taxon>
        <taxon>Rhabditida</taxon>
        <taxon>Rhabditina</taxon>
        <taxon>Rhabditomorpha</taxon>
        <taxon>Rhabditoidea</taxon>
        <taxon>Rhabditidae</taxon>
        <taxon>Peloderinae</taxon>
        <taxon>Caenorhabditis</taxon>
    </lineage>
</organism>
<accession>A0A2G5ULJ2</accession>
<dbReference type="PANTHER" id="PTHR22899:SF0">
    <property type="entry name" value="F-BOX ASSOCIATED DOMAIN-CONTAINING PROTEIN-RELATED"/>
    <property type="match status" value="1"/>
</dbReference>
<name>A0A2G5ULJ2_9PELO</name>
<reference evidence="3" key="1">
    <citation type="submission" date="2017-10" db="EMBL/GenBank/DDBJ databases">
        <title>Rapid genome shrinkage in a self-fertile nematode reveals novel sperm competition proteins.</title>
        <authorList>
            <person name="Yin D."/>
            <person name="Schwarz E.M."/>
            <person name="Thomas C.G."/>
            <person name="Felde R.L."/>
            <person name="Korf I.F."/>
            <person name="Cutter A.D."/>
            <person name="Schartner C.M."/>
            <person name="Ralston E.J."/>
            <person name="Meyer B.J."/>
            <person name="Haag E.S."/>
        </authorList>
    </citation>
    <scope>NUCLEOTIDE SEQUENCE [LARGE SCALE GENOMIC DNA]</scope>
    <source>
        <strain evidence="3">JU1422</strain>
    </source>
</reference>
<dbReference type="AlphaFoldDB" id="A0A2G5ULJ2"/>
<dbReference type="OrthoDB" id="5832245at2759"/>
<dbReference type="Pfam" id="PF07735">
    <property type="entry name" value="FBA_2"/>
    <property type="match status" value="1"/>
</dbReference>
<evidence type="ECO:0000313" key="3">
    <source>
        <dbReference type="Proteomes" id="UP000230233"/>
    </source>
</evidence>
<gene>
    <name evidence="2" type="primary">Cnig_chr_III.g11769</name>
    <name evidence="2" type="ORF">B9Z55_011769</name>
</gene>
<sequence length="353" mass="41867">MKDGGVDRFPLLRLPENVKLLIVKHMDLHDAFKLSFLSKRAMHLLQQRNLRENYVEVKVTSSICIEGQCWIWDPPTCIRYEIKFPEYDNRKHFLDSKNLNPRCQIFSSGTNYEICPAFKIKRGGYGFEDYLNHCLTLTKAQNVDILTFQREVQNLEEFRRIIPKIWKLKILDMFPDNSIQDVLRLFVPNVLQIDREYANIEHHLISNLDRVMTAFPWNLTLDNLLSMNARDIEMTVDQFSAIDLNRFLKLWMKGSNRRLKHLELKIRNSPKLEKGRIWKGIKYEVQPDKLMRYFRYARTATNGGFDIKRKDGTLAIINTDEHTFFNIITNNKHQILYVVMYVALLFTHSTLTY</sequence>
<dbReference type="InterPro" id="IPR053222">
    <property type="entry name" value="Zygotic_Embryogenesis-Asso"/>
</dbReference>
<dbReference type="Pfam" id="PF00646">
    <property type="entry name" value="F-box"/>
    <property type="match status" value="1"/>
</dbReference>
<feature type="domain" description="F-box" evidence="1">
    <location>
        <begin position="8"/>
        <end position="57"/>
    </location>
</feature>
<dbReference type="InterPro" id="IPR012885">
    <property type="entry name" value="F-box_Sdz-33"/>
</dbReference>
<protein>
    <recommendedName>
        <fullName evidence="1">F-box domain-containing protein</fullName>
    </recommendedName>
</protein>
<evidence type="ECO:0000259" key="1">
    <source>
        <dbReference type="PROSITE" id="PS50181"/>
    </source>
</evidence>